<organism evidence="2 3">
    <name type="scientific">Levilactobacillus fujinensis</name>
    <dbReference type="NCBI Taxonomy" id="2486024"/>
    <lineage>
        <taxon>Bacteria</taxon>
        <taxon>Bacillati</taxon>
        <taxon>Bacillota</taxon>
        <taxon>Bacilli</taxon>
        <taxon>Lactobacillales</taxon>
        <taxon>Lactobacillaceae</taxon>
        <taxon>Levilactobacillus</taxon>
    </lineage>
</organism>
<feature type="transmembrane region" description="Helical" evidence="1">
    <location>
        <begin position="315"/>
        <end position="334"/>
    </location>
</feature>
<evidence type="ECO:0008006" key="4">
    <source>
        <dbReference type="Google" id="ProtNLM"/>
    </source>
</evidence>
<gene>
    <name evidence="2" type="ORF">ACFP1C_06640</name>
</gene>
<keyword evidence="1" id="KW-1133">Transmembrane helix</keyword>
<sequence length="402" mass="45458">MSNHLKHPQRIAQLSLGIYYLGTFLYIAYTFLQTTLFSALIPNAVFSLAKYLCLALFVGRILTNRYSDRQLLGVFGGLLLAVLIYQNSGDTSIVVLMLFLLSSLNCRSSTVIKIYFWTALGLIALTIGSALVGIVDNYHYQVNGSTRYAFGFLYSTDFAAHIFYLCLAYVYVRGKRLKKLEFLIPVVLAILVFLLTKAKLDTALLILILLAAMDYRRLSNTQMKKFDRWLYLFPVLMAALSIGASWLFTPTNTIFVKIDGFFTHRLAMGHLALYEYPMRWFGQYVFQQGSGGLTFPTGLTTAGTNLSYFFIDSSYIKVLLSFGIVFLGCYLFGLSHAIRFNVEHQAYLLPLVLVIICISSIIDHHLLDIAYNPFVICVLANNAVGSVGSEERLYHWFKRDSR</sequence>
<feature type="transmembrane region" description="Helical" evidence="1">
    <location>
        <begin position="44"/>
        <end position="62"/>
    </location>
</feature>
<proteinExistence type="predicted"/>
<protein>
    <recommendedName>
        <fullName evidence="4">Polymerase</fullName>
    </recommendedName>
</protein>
<feature type="transmembrane region" description="Helical" evidence="1">
    <location>
        <begin position="114"/>
        <end position="135"/>
    </location>
</feature>
<keyword evidence="3" id="KW-1185">Reference proteome</keyword>
<evidence type="ECO:0000313" key="3">
    <source>
        <dbReference type="Proteomes" id="UP001596283"/>
    </source>
</evidence>
<accession>A0ABW1TH15</accession>
<keyword evidence="1" id="KW-0472">Membrane</keyword>
<feature type="transmembrane region" description="Helical" evidence="1">
    <location>
        <begin position="12"/>
        <end position="32"/>
    </location>
</feature>
<dbReference type="EMBL" id="JBHSSI010000035">
    <property type="protein sequence ID" value="MFC6260626.1"/>
    <property type="molecule type" value="Genomic_DNA"/>
</dbReference>
<reference evidence="3" key="1">
    <citation type="journal article" date="2019" name="Int. J. Syst. Evol. Microbiol.">
        <title>The Global Catalogue of Microorganisms (GCM) 10K type strain sequencing project: providing services to taxonomists for standard genome sequencing and annotation.</title>
        <authorList>
            <consortium name="The Broad Institute Genomics Platform"/>
            <consortium name="The Broad Institute Genome Sequencing Center for Infectious Disease"/>
            <person name="Wu L."/>
            <person name="Ma J."/>
        </authorList>
    </citation>
    <scope>NUCLEOTIDE SEQUENCE [LARGE SCALE GENOMIC DNA]</scope>
    <source>
        <strain evidence="3">CCM 8908</strain>
    </source>
</reference>
<name>A0ABW1TH15_9LACO</name>
<feature type="transmembrane region" description="Helical" evidence="1">
    <location>
        <begin position="147"/>
        <end position="172"/>
    </location>
</feature>
<evidence type="ECO:0000313" key="2">
    <source>
        <dbReference type="EMBL" id="MFC6260626.1"/>
    </source>
</evidence>
<dbReference type="Proteomes" id="UP001596283">
    <property type="component" value="Unassembled WGS sequence"/>
</dbReference>
<feature type="transmembrane region" description="Helical" evidence="1">
    <location>
        <begin position="346"/>
        <end position="363"/>
    </location>
</feature>
<evidence type="ECO:0000256" key="1">
    <source>
        <dbReference type="SAM" id="Phobius"/>
    </source>
</evidence>
<feature type="transmembrane region" description="Helical" evidence="1">
    <location>
        <begin position="230"/>
        <end position="248"/>
    </location>
</feature>
<comment type="caution">
    <text evidence="2">The sequence shown here is derived from an EMBL/GenBank/DDBJ whole genome shotgun (WGS) entry which is preliminary data.</text>
</comment>
<keyword evidence="1" id="KW-0812">Transmembrane</keyword>
<dbReference type="RefSeq" id="WP_125687731.1">
    <property type="nucleotide sequence ID" value="NZ_JBHSSI010000035.1"/>
</dbReference>
<feature type="transmembrane region" description="Helical" evidence="1">
    <location>
        <begin position="69"/>
        <end position="85"/>
    </location>
</feature>